<evidence type="ECO:0000313" key="5">
    <source>
        <dbReference type="Proteomes" id="UP001418222"/>
    </source>
</evidence>
<proteinExistence type="inferred from homology"/>
<keyword evidence="2" id="KW-0808">Transferase</keyword>
<dbReference type="InterPro" id="IPR002213">
    <property type="entry name" value="UDP_glucos_trans"/>
</dbReference>
<comment type="similarity">
    <text evidence="1">Belongs to the UDP-glycosyltransferase family.</text>
</comment>
<protein>
    <submittedName>
        <fullName evidence="4">UDP-glycosyltransferase 90A1</fullName>
    </submittedName>
</protein>
<dbReference type="Proteomes" id="UP001418222">
    <property type="component" value="Unassembled WGS sequence"/>
</dbReference>
<dbReference type="AlphaFoldDB" id="A0AAP0AY93"/>
<evidence type="ECO:0000259" key="3">
    <source>
        <dbReference type="Pfam" id="PF26168"/>
    </source>
</evidence>
<dbReference type="PANTHER" id="PTHR48047">
    <property type="entry name" value="GLYCOSYLTRANSFERASE"/>
    <property type="match status" value="1"/>
</dbReference>
<gene>
    <name evidence="4" type="primary">UGT90A1</name>
    <name evidence="4" type="ORF">KSP39_PZI020932</name>
</gene>
<dbReference type="Gene3D" id="3.40.50.2000">
    <property type="entry name" value="Glycogen Phosphorylase B"/>
    <property type="match status" value="2"/>
</dbReference>
<dbReference type="SUPFAM" id="SSF53756">
    <property type="entry name" value="UDP-Glycosyltransferase/glycogen phosphorylase"/>
    <property type="match status" value="1"/>
</dbReference>
<accession>A0AAP0AY93</accession>
<dbReference type="EMBL" id="JBBWWQ010000019">
    <property type="protein sequence ID" value="KAK8919106.1"/>
    <property type="molecule type" value="Genomic_DNA"/>
</dbReference>
<dbReference type="InterPro" id="IPR058980">
    <property type="entry name" value="Glyco_transf_N"/>
</dbReference>
<evidence type="ECO:0000256" key="2">
    <source>
        <dbReference type="ARBA" id="ARBA00022679"/>
    </source>
</evidence>
<feature type="domain" description="Glycosyltransferase N-terminal" evidence="3">
    <location>
        <begin position="18"/>
        <end position="120"/>
    </location>
</feature>
<evidence type="ECO:0000256" key="1">
    <source>
        <dbReference type="ARBA" id="ARBA00009995"/>
    </source>
</evidence>
<evidence type="ECO:0000313" key="4">
    <source>
        <dbReference type="EMBL" id="KAK8919106.1"/>
    </source>
</evidence>
<comment type="caution">
    <text evidence="4">The sequence shown here is derived from an EMBL/GenBank/DDBJ whole genome shotgun (WGS) entry which is preliminary data.</text>
</comment>
<dbReference type="CDD" id="cd03784">
    <property type="entry name" value="GT1_Gtf-like"/>
    <property type="match status" value="1"/>
</dbReference>
<reference evidence="4 5" key="1">
    <citation type="journal article" date="2022" name="Nat. Plants">
        <title>Genomes of leafy and leafless Platanthera orchids illuminate the evolution of mycoheterotrophy.</title>
        <authorList>
            <person name="Li M.H."/>
            <person name="Liu K.W."/>
            <person name="Li Z."/>
            <person name="Lu H.C."/>
            <person name="Ye Q.L."/>
            <person name="Zhang D."/>
            <person name="Wang J.Y."/>
            <person name="Li Y.F."/>
            <person name="Zhong Z.M."/>
            <person name="Liu X."/>
            <person name="Yu X."/>
            <person name="Liu D.K."/>
            <person name="Tu X.D."/>
            <person name="Liu B."/>
            <person name="Hao Y."/>
            <person name="Liao X.Y."/>
            <person name="Jiang Y.T."/>
            <person name="Sun W.H."/>
            <person name="Chen J."/>
            <person name="Chen Y.Q."/>
            <person name="Ai Y."/>
            <person name="Zhai J.W."/>
            <person name="Wu S.S."/>
            <person name="Zhou Z."/>
            <person name="Hsiao Y.Y."/>
            <person name="Wu W.L."/>
            <person name="Chen Y.Y."/>
            <person name="Lin Y.F."/>
            <person name="Hsu J.L."/>
            <person name="Li C.Y."/>
            <person name="Wang Z.W."/>
            <person name="Zhao X."/>
            <person name="Zhong W.Y."/>
            <person name="Ma X.K."/>
            <person name="Ma L."/>
            <person name="Huang J."/>
            <person name="Chen G.Z."/>
            <person name="Huang M.Z."/>
            <person name="Huang L."/>
            <person name="Peng D.H."/>
            <person name="Luo Y.B."/>
            <person name="Zou S.Q."/>
            <person name="Chen S.P."/>
            <person name="Lan S."/>
            <person name="Tsai W.C."/>
            <person name="Van de Peer Y."/>
            <person name="Liu Z.J."/>
        </authorList>
    </citation>
    <scope>NUCLEOTIDE SEQUENCE [LARGE SCALE GENOMIC DNA]</scope>
    <source>
        <strain evidence="4">Lor287</strain>
    </source>
</reference>
<keyword evidence="5" id="KW-1185">Reference proteome</keyword>
<name>A0AAP0AY93_9ASPA</name>
<dbReference type="Pfam" id="PF26168">
    <property type="entry name" value="Glyco_transf_N"/>
    <property type="match status" value="1"/>
</dbReference>
<dbReference type="GO" id="GO:0035251">
    <property type="term" value="F:UDP-glucosyltransferase activity"/>
    <property type="evidence" value="ECO:0007669"/>
    <property type="project" value="TreeGrafter"/>
</dbReference>
<dbReference type="Pfam" id="PF00201">
    <property type="entry name" value="UDPGT"/>
    <property type="match status" value="1"/>
</dbReference>
<dbReference type="PANTHER" id="PTHR48047:SF236">
    <property type="entry name" value="UDP-GLYCOSYLTRANSFERASE 90A1"/>
    <property type="match status" value="1"/>
</dbReference>
<sequence>MTIVAAAKSAGRAKRDHVVIFPFPAKGHTIPLLHLASALSSRNILVSFITTPAAVPFLRDHLTISSSTVRFLLLPFPSHPDLPVGVETTDALPSFSLFPAFLAATASLKDPFHLLLRRLLLSSDDPPPLCLVSDFFLWWTLPICRRFGLPRLVFHGMPVFSMALCKSLWNNSAALSAGNPIPVPGAPPALRLNLAEIPEEVRNSVDQLGPAAQFLDMARQTDVASWGVIVNSFPALEPPAYVELLDSFYGHVDGGRSWLVGPLSLFSGDDVGHRNVKAQSSSSSDCIRWLDRQPDGSVVYVAFGTQASISGERLDEVAYGLAKAGVRYLWAVRSEAWVPPVDPGELGRIERGWVPQKEVLSHASVGGFLSHCGWNSVLEAVAAGVAVLAFPMIAEQHLNAKFVAEEIGIGLRLFPAGSVGVVGREEIEEGVRELMEGEKGRRATKAAAELAKKARAAVSENGSAYQALEMLLDELRKIPKAAAAAAAELDGVVEGDQA</sequence>
<dbReference type="FunFam" id="3.40.50.2000:FF:000056">
    <property type="entry name" value="Glycosyltransferase"/>
    <property type="match status" value="1"/>
</dbReference>
<organism evidence="4 5">
    <name type="scientific">Platanthera zijinensis</name>
    <dbReference type="NCBI Taxonomy" id="2320716"/>
    <lineage>
        <taxon>Eukaryota</taxon>
        <taxon>Viridiplantae</taxon>
        <taxon>Streptophyta</taxon>
        <taxon>Embryophyta</taxon>
        <taxon>Tracheophyta</taxon>
        <taxon>Spermatophyta</taxon>
        <taxon>Magnoliopsida</taxon>
        <taxon>Liliopsida</taxon>
        <taxon>Asparagales</taxon>
        <taxon>Orchidaceae</taxon>
        <taxon>Orchidoideae</taxon>
        <taxon>Orchideae</taxon>
        <taxon>Orchidinae</taxon>
        <taxon>Platanthera</taxon>
    </lineage>
</organism>